<evidence type="ECO:0000313" key="9">
    <source>
        <dbReference type="EMBL" id="CAH1785015.1"/>
    </source>
</evidence>
<evidence type="ECO:0000256" key="5">
    <source>
        <dbReference type="ARBA" id="ARBA00046308"/>
    </source>
</evidence>
<dbReference type="AlphaFoldDB" id="A0A8J1T518"/>
<dbReference type="OrthoDB" id="6431331at2759"/>
<proteinExistence type="predicted"/>
<organism evidence="9 10">
    <name type="scientific">Owenia fusiformis</name>
    <name type="common">Polychaete worm</name>
    <dbReference type="NCBI Taxonomy" id="6347"/>
    <lineage>
        <taxon>Eukaryota</taxon>
        <taxon>Metazoa</taxon>
        <taxon>Spiralia</taxon>
        <taxon>Lophotrochozoa</taxon>
        <taxon>Annelida</taxon>
        <taxon>Polychaeta</taxon>
        <taxon>Sedentaria</taxon>
        <taxon>Canalipalpata</taxon>
        <taxon>Sabellida</taxon>
        <taxon>Oweniida</taxon>
        <taxon>Oweniidae</taxon>
        <taxon>Owenia</taxon>
    </lineage>
</organism>
<dbReference type="InterPro" id="IPR050266">
    <property type="entry name" value="AB_hydrolase_sf"/>
</dbReference>
<dbReference type="InterPro" id="IPR029058">
    <property type="entry name" value="AB_hydrolase_fold"/>
</dbReference>
<dbReference type="InterPro" id="IPR000073">
    <property type="entry name" value="AB_hydrolase_1"/>
</dbReference>
<comment type="caution">
    <text evidence="9">The sequence shown here is derived from an EMBL/GenBank/DDBJ whole genome shotgun (WGS) entry which is preliminary data.</text>
</comment>
<dbReference type="PANTHER" id="PTHR43798">
    <property type="entry name" value="MONOACYLGLYCEROL LIPASE"/>
    <property type="match status" value="1"/>
</dbReference>
<dbReference type="GO" id="GO:0031902">
    <property type="term" value="C:late endosome membrane"/>
    <property type="evidence" value="ECO:0007669"/>
    <property type="project" value="UniProtKB-SubCell"/>
</dbReference>
<dbReference type="Pfam" id="PF00561">
    <property type="entry name" value="Abhydrolase_1"/>
    <property type="match status" value="1"/>
</dbReference>
<name>A0A8J1T518_OWEFU</name>
<evidence type="ECO:0000313" key="10">
    <source>
        <dbReference type="Proteomes" id="UP000749559"/>
    </source>
</evidence>
<dbReference type="GO" id="GO:0047372">
    <property type="term" value="F:monoacylglycerol lipase activity"/>
    <property type="evidence" value="ECO:0007669"/>
    <property type="project" value="UniProtKB-EC"/>
</dbReference>
<reference evidence="9" key="1">
    <citation type="submission" date="2022-03" db="EMBL/GenBank/DDBJ databases">
        <authorList>
            <person name="Martin C."/>
        </authorList>
    </citation>
    <scope>NUCLEOTIDE SEQUENCE</scope>
</reference>
<evidence type="ECO:0000256" key="3">
    <source>
        <dbReference type="ARBA" id="ARBA00037797"/>
    </source>
</evidence>
<evidence type="ECO:0000256" key="7">
    <source>
        <dbReference type="ARBA" id="ARBA00049568"/>
    </source>
</evidence>
<dbReference type="GO" id="GO:0031966">
    <property type="term" value="C:mitochondrial membrane"/>
    <property type="evidence" value="ECO:0007669"/>
    <property type="project" value="UniProtKB-SubCell"/>
</dbReference>
<dbReference type="Gene3D" id="3.40.50.1820">
    <property type="entry name" value="alpha/beta hydrolase"/>
    <property type="match status" value="1"/>
</dbReference>
<dbReference type="GO" id="GO:0005765">
    <property type="term" value="C:lysosomal membrane"/>
    <property type="evidence" value="ECO:0007669"/>
    <property type="project" value="UniProtKB-SubCell"/>
</dbReference>
<dbReference type="SUPFAM" id="SSF53474">
    <property type="entry name" value="alpha/beta-Hydrolases"/>
    <property type="match status" value="1"/>
</dbReference>
<sequence length="374" mass="41121">MQETAPSNDKISSKIMVLPVVIGVPVAAVVLCAIGVPVGLYVIKPDLLVKLFMRYGMRSAGLKIKTIEGNDITFCYAERGIPNPDVPSLLFIHGFTASKDMWSTIIKKMPQNLHTIVVDLPGHGDTLTKVDEDMTFKGQVKRVHEFAELIGLTNGKYHVIGQSMGGAISGLYAATYPEEVGLVTMICPAMETPEMSDFTHHIASTGNVVLLPETVEDIAEMMTFIMHKPIKVPKQILKGALGLRQPKMDYYRKLFLALVEDRGALNESMGSITVPSQVIWGKHDKLIHVSGAEVLHKGLPSCHRLDLIPECGHSTNMERPGMVTKLLLKFRELEKNYDPIDIDNNANGSTVLNETSAEKVPILEAWLAEKKASL</sequence>
<evidence type="ECO:0000259" key="8">
    <source>
        <dbReference type="Pfam" id="PF00561"/>
    </source>
</evidence>
<gene>
    <name evidence="9" type="ORF">OFUS_LOCUS11128</name>
</gene>
<dbReference type="PRINTS" id="PR00111">
    <property type="entry name" value="ABHYDROLASE"/>
</dbReference>
<dbReference type="GO" id="GO:0046464">
    <property type="term" value="P:acylglycerol catabolic process"/>
    <property type="evidence" value="ECO:0007669"/>
    <property type="project" value="TreeGrafter"/>
</dbReference>
<evidence type="ECO:0000256" key="6">
    <source>
        <dbReference type="ARBA" id="ARBA00047662"/>
    </source>
</evidence>
<comment type="catalytic activity">
    <reaction evidence="6">
        <text>1-dodecanoylglycerol + H2O = dodecanoate + glycerol + H(+)</text>
        <dbReference type="Rhea" id="RHEA:44316"/>
        <dbReference type="ChEBI" id="CHEBI:15377"/>
        <dbReference type="ChEBI" id="CHEBI:15378"/>
        <dbReference type="ChEBI" id="CHEBI:17754"/>
        <dbReference type="ChEBI" id="CHEBI:18262"/>
        <dbReference type="ChEBI" id="CHEBI:75539"/>
    </reaction>
</comment>
<feature type="domain" description="AB hydrolase-1" evidence="8">
    <location>
        <begin position="87"/>
        <end position="196"/>
    </location>
</feature>
<comment type="function">
    <text evidence="7">Lipase that preferentially hydrolysis medium-chain saturated monoacylglycerols including 2-arachidonoylglycerol. Through 2-arachidonoylglycerol degradation may regulate endocannabinoid signaling pathways. Also has a lysophosphatidyl lipase activity with a preference for lysophosphatidylglycerol among other lysophospholipids. Also able to degrade bis(monoacylglycero)phosphate (BMP) and constitutes the major enzyme for BMP catabolism. BMP, also known as lysobisphosphatidic acid, is enriched in late endosomes and lysosomes and plays a key role in the formation of intraluminal vesicles and in lipid sorting.</text>
</comment>
<evidence type="ECO:0000256" key="4">
    <source>
        <dbReference type="ARBA" id="ARBA00037874"/>
    </source>
</evidence>
<dbReference type="EC" id="3.1.1.23" evidence="2"/>
<protein>
    <recommendedName>
        <fullName evidence="2">acylglycerol lipase</fullName>
        <ecNumber evidence="2">3.1.1.23</ecNumber>
    </recommendedName>
</protein>
<comment type="subcellular location">
    <subcellularLocation>
        <location evidence="3">Late endosome membrane</location>
        <topology evidence="3">Single-pass type II membrane protein</topology>
    </subcellularLocation>
    <subcellularLocation>
        <location evidence="4">Lysosome membrane</location>
        <topology evidence="4">Single-pass type II membrane protein</topology>
    </subcellularLocation>
    <subcellularLocation>
        <location evidence="5">Mitochondrion membrane</location>
        <topology evidence="5">Single-pass type II membrane protein</topology>
    </subcellularLocation>
</comment>
<dbReference type="PANTHER" id="PTHR43798:SF5">
    <property type="entry name" value="MONOACYLGLYCEROL LIPASE ABHD6"/>
    <property type="match status" value="1"/>
</dbReference>
<keyword evidence="10" id="KW-1185">Reference proteome</keyword>
<accession>A0A8J1T518</accession>
<dbReference type="Proteomes" id="UP000749559">
    <property type="component" value="Unassembled WGS sequence"/>
</dbReference>
<evidence type="ECO:0000256" key="2">
    <source>
        <dbReference type="ARBA" id="ARBA00013254"/>
    </source>
</evidence>
<evidence type="ECO:0000256" key="1">
    <source>
        <dbReference type="ARBA" id="ARBA00001613"/>
    </source>
</evidence>
<dbReference type="EMBL" id="CAIIXF020000005">
    <property type="protein sequence ID" value="CAH1785015.1"/>
    <property type="molecule type" value="Genomic_DNA"/>
</dbReference>
<comment type="catalytic activity">
    <reaction evidence="1">
        <text>Hydrolyzes glycerol monoesters of long-chain fatty acids.</text>
        <dbReference type="EC" id="3.1.1.23"/>
    </reaction>
</comment>